<evidence type="ECO:0000256" key="3">
    <source>
        <dbReference type="ARBA" id="ARBA00022475"/>
    </source>
</evidence>
<comment type="similarity">
    <text evidence="2">Belongs to the DoxX family.</text>
</comment>
<feature type="transmembrane region" description="Helical" evidence="7">
    <location>
        <begin position="72"/>
        <end position="95"/>
    </location>
</feature>
<dbReference type="InterPro" id="IPR051907">
    <property type="entry name" value="DoxX-like_oxidoreductase"/>
</dbReference>
<keyword evidence="6 7" id="KW-0472">Membrane</keyword>
<feature type="transmembrane region" description="Helical" evidence="7">
    <location>
        <begin position="44"/>
        <end position="65"/>
    </location>
</feature>
<evidence type="ECO:0000256" key="5">
    <source>
        <dbReference type="ARBA" id="ARBA00022989"/>
    </source>
</evidence>
<name>A0ABU6MHK8_9BACI</name>
<evidence type="ECO:0000313" key="8">
    <source>
        <dbReference type="EMBL" id="MED1204161.1"/>
    </source>
</evidence>
<dbReference type="Proteomes" id="UP001341444">
    <property type="component" value="Unassembled WGS sequence"/>
</dbReference>
<keyword evidence="5 7" id="KW-1133">Transmembrane helix</keyword>
<evidence type="ECO:0000256" key="1">
    <source>
        <dbReference type="ARBA" id="ARBA00004651"/>
    </source>
</evidence>
<feature type="transmembrane region" description="Helical" evidence="7">
    <location>
        <begin position="101"/>
        <end position="120"/>
    </location>
</feature>
<keyword evidence="9" id="KW-1185">Reference proteome</keyword>
<dbReference type="RefSeq" id="WP_083953047.1">
    <property type="nucleotide sequence ID" value="NZ_JARMAB010000020.1"/>
</dbReference>
<gene>
    <name evidence="8" type="ORF">P4T90_14010</name>
</gene>
<sequence>MMSLYSRFSPLTLRLVFGILFLIHGVSKFNQMTVTEQFFTKIGLPAGVVPFVALIEIIGGISLLIGYGSRIFAFILAIDMLVAIFVAKLSMGFVGGYEFELSLIAGLVSIVLSGPGAFSLKSASSSRKVSGVTAK</sequence>
<evidence type="ECO:0000256" key="7">
    <source>
        <dbReference type="SAM" id="Phobius"/>
    </source>
</evidence>
<comment type="caution">
    <text evidence="8">The sequence shown here is derived from an EMBL/GenBank/DDBJ whole genome shotgun (WGS) entry which is preliminary data.</text>
</comment>
<organism evidence="8 9">
    <name type="scientific">Heyndrickxia acidicola</name>
    <dbReference type="NCBI Taxonomy" id="209389"/>
    <lineage>
        <taxon>Bacteria</taxon>
        <taxon>Bacillati</taxon>
        <taxon>Bacillota</taxon>
        <taxon>Bacilli</taxon>
        <taxon>Bacillales</taxon>
        <taxon>Bacillaceae</taxon>
        <taxon>Heyndrickxia</taxon>
    </lineage>
</organism>
<reference evidence="8 9" key="1">
    <citation type="submission" date="2023-03" db="EMBL/GenBank/DDBJ databases">
        <title>Bacillus Genome Sequencing.</title>
        <authorList>
            <person name="Dunlap C."/>
        </authorList>
    </citation>
    <scope>NUCLEOTIDE SEQUENCE [LARGE SCALE GENOMIC DNA]</scope>
    <source>
        <strain evidence="8 9">B-23453</strain>
    </source>
</reference>
<evidence type="ECO:0000256" key="6">
    <source>
        <dbReference type="ARBA" id="ARBA00023136"/>
    </source>
</evidence>
<dbReference type="Pfam" id="PF07681">
    <property type="entry name" value="DoxX"/>
    <property type="match status" value="1"/>
</dbReference>
<evidence type="ECO:0000313" key="9">
    <source>
        <dbReference type="Proteomes" id="UP001341444"/>
    </source>
</evidence>
<evidence type="ECO:0000256" key="2">
    <source>
        <dbReference type="ARBA" id="ARBA00006679"/>
    </source>
</evidence>
<dbReference type="PANTHER" id="PTHR33452:SF1">
    <property type="entry name" value="INNER MEMBRANE PROTEIN YPHA-RELATED"/>
    <property type="match status" value="1"/>
</dbReference>
<keyword evidence="4 7" id="KW-0812">Transmembrane</keyword>
<dbReference type="PANTHER" id="PTHR33452">
    <property type="entry name" value="OXIDOREDUCTASE CATD-RELATED"/>
    <property type="match status" value="1"/>
</dbReference>
<keyword evidence="3" id="KW-1003">Cell membrane</keyword>
<proteinExistence type="inferred from homology"/>
<evidence type="ECO:0000256" key="4">
    <source>
        <dbReference type="ARBA" id="ARBA00022692"/>
    </source>
</evidence>
<comment type="subcellular location">
    <subcellularLocation>
        <location evidence="1">Cell membrane</location>
        <topology evidence="1">Multi-pass membrane protein</topology>
    </subcellularLocation>
</comment>
<accession>A0ABU6MHK8</accession>
<dbReference type="InterPro" id="IPR032808">
    <property type="entry name" value="DoxX"/>
</dbReference>
<dbReference type="EMBL" id="JARMAB010000020">
    <property type="protein sequence ID" value="MED1204161.1"/>
    <property type="molecule type" value="Genomic_DNA"/>
</dbReference>
<protein>
    <submittedName>
        <fullName evidence="8">DoxX family protein</fullName>
    </submittedName>
</protein>